<organism evidence="4 5">
    <name type="scientific">Heterodera trifolii</name>
    <dbReference type="NCBI Taxonomy" id="157864"/>
    <lineage>
        <taxon>Eukaryota</taxon>
        <taxon>Metazoa</taxon>
        <taxon>Ecdysozoa</taxon>
        <taxon>Nematoda</taxon>
        <taxon>Chromadorea</taxon>
        <taxon>Rhabditida</taxon>
        <taxon>Tylenchina</taxon>
        <taxon>Tylenchomorpha</taxon>
        <taxon>Tylenchoidea</taxon>
        <taxon>Heteroderidae</taxon>
        <taxon>Heteroderinae</taxon>
        <taxon>Heterodera</taxon>
    </lineage>
</organism>
<keyword evidence="5" id="KW-1185">Reference proteome</keyword>
<feature type="transmembrane region" description="Helical" evidence="2">
    <location>
        <begin position="1012"/>
        <end position="1034"/>
    </location>
</feature>
<feature type="compositionally biased region" description="Acidic residues" evidence="1">
    <location>
        <begin position="343"/>
        <end position="354"/>
    </location>
</feature>
<feature type="region of interest" description="Disordered" evidence="1">
    <location>
        <begin position="224"/>
        <end position="254"/>
    </location>
</feature>
<name>A0ABD2KRB5_9BILA</name>
<keyword evidence="2" id="KW-0812">Transmembrane</keyword>
<evidence type="ECO:0000256" key="3">
    <source>
        <dbReference type="SAM" id="SignalP"/>
    </source>
</evidence>
<feature type="region of interest" description="Disordered" evidence="1">
    <location>
        <begin position="325"/>
        <end position="354"/>
    </location>
</feature>
<evidence type="ECO:0000313" key="5">
    <source>
        <dbReference type="Proteomes" id="UP001620626"/>
    </source>
</evidence>
<comment type="caution">
    <text evidence="4">The sequence shown here is derived from an EMBL/GenBank/DDBJ whole genome shotgun (WGS) entry which is preliminary data.</text>
</comment>
<feature type="signal peptide" evidence="3">
    <location>
        <begin position="1"/>
        <end position="25"/>
    </location>
</feature>
<accession>A0ABD2KRB5</accession>
<keyword evidence="2" id="KW-1133">Transmembrane helix</keyword>
<reference evidence="4 5" key="1">
    <citation type="submission" date="2024-10" db="EMBL/GenBank/DDBJ databases">
        <authorList>
            <person name="Kim D."/>
        </authorList>
    </citation>
    <scope>NUCLEOTIDE SEQUENCE [LARGE SCALE GENOMIC DNA]</scope>
    <source>
        <strain evidence="4">BH-2024</strain>
    </source>
</reference>
<evidence type="ECO:0008006" key="6">
    <source>
        <dbReference type="Google" id="ProtNLM"/>
    </source>
</evidence>
<evidence type="ECO:0000313" key="4">
    <source>
        <dbReference type="EMBL" id="KAL3105252.1"/>
    </source>
</evidence>
<keyword evidence="2" id="KW-0472">Membrane</keyword>
<gene>
    <name evidence="4" type="ORF">niasHT_029711</name>
</gene>
<evidence type="ECO:0000256" key="2">
    <source>
        <dbReference type="SAM" id="Phobius"/>
    </source>
</evidence>
<sequence length="1072" mass="124589">MFTNYVQLFLLTLLLFVYMNNFSEAINCRNFSVQSAQFAAENFHQIPIEGKGKDKIVQNFVESIKQKISESKKVAIDQSKKLEDIIGDPDTIVNNARKMITIATDACYRLKLKSKNSNAVYLNCVQYLLYHHIQKLVWRLENKFGVNFGENEEKNSFLKTYTDKKMLAWEQMVEEYGDKMAEPSMRVRIQVLVNTAGTKCQKLIKKQYKFVNSKNKQKVEEIKLQQENNTNQKDKKKKGIANKKEQNLSEQEKMDTMTENFTKRLDELNTDFATCIYHYMYAFSQNLIKKIEDVNGENSYNKELKDIYENLRQKTRNRIGSDLDKWLNGEKVGPSASTATNGGEEEDENEEETLEDPFNNCANVVKDHVEADTLMNRGDGALMDKSFDDHLFQCAGQFFEAVRGDQFDYKLFVNQYSMQLDTAMKFPSSMNGIQLNNGQNTKDQCLIMRELLLSLNQNLAHRLNYEKITSREEKEKLVSLKEQYGKLRLDKMDNKWLLQRIGKKIGQGYEKWRLTNTLGTLTHPIRDQYRIGRELVEQMLEDYGISDTYKKGQEAVVQTINKLCESLGIPKKEKKKIDRKEADPGMDLENDKKEKVRKTLKECIEEDKNKDECDQKIMEMQIKIQEYPLTKRLEAYKMFFRAFYIALAMELFERMSNQAKENWHFVFRSNETEQVGILTEKDRANVAKIKDQRGVFDQIVTRMGKPVEKEMGATFIFKFWEKTSKEKQHGGNESPVIEADKEIGIGHELRFMGYVMESNGEELLETLKDEMQLNLEQFNMSFDGQCDLTSDLTDCFAASDGLDYDAQLEKLSFTGKDNLGTIEKAAELLFKKLNRWSYKFGQKEKHQQNFMQRFFTRNLKGIFGLIPKLMTRQESPFELIVPFYRPVKKGTKTVINKVIVEPNRKLRAWLLKTFKKVVEPIKELFIKVALTKWLKRSNGNGEKKEQRRRKRGIGQGAGLTAYETAGKPGSATIEAMLIDFKLTETSLTTPLPGVQLHWIHFNHAVMLGKYNLAMSFVTCIIMLFTIVSFLYWWYALMLSVRMASNYGEFLGWVTVSMALALYILFFLAFVLL</sequence>
<protein>
    <recommendedName>
        <fullName evidence="6">Transmembrane protein</fullName>
    </recommendedName>
</protein>
<feature type="compositionally biased region" description="Basic and acidic residues" evidence="1">
    <location>
        <begin position="242"/>
        <end position="254"/>
    </location>
</feature>
<dbReference type="Proteomes" id="UP001620626">
    <property type="component" value="Unassembled WGS sequence"/>
</dbReference>
<dbReference type="EMBL" id="JBICBT010000689">
    <property type="protein sequence ID" value="KAL3105252.1"/>
    <property type="molecule type" value="Genomic_DNA"/>
</dbReference>
<feature type="chain" id="PRO_5044748534" description="Transmembrane protein" evidence="3">
    <location>
        <begin position="26"/>
        <end position="1072"/>
    </location>
</feature>
<proteinExistence type="predicted"/>
<keyword evidence="3" id="KW-0732">Signal</keyword>
<evidence type="ECO:0000256" key="1">
    <source>
        <dbReference type="SAM" id="MobiDB-lite"/>
    </source>
</evidence>
<dbReference type="AlphaFoldDB" id="A0ABD2KRB5"/>
<feature type="transmembrane region" description="Helical" evidence="2">
    <location>
        <begin position="1049"/>
        <end position="1071"/>
    </location>
</feature>